<keyword evidence="3" id="KW-1185">Reference proteome</keyword>
<sequence>DEESENKEEEKTKEKQKQLESRKEHNLRNKTKLFAQEEYPIEFENNPQISKKISKSSYCWSNVTISESILKLGQSTKKLMEKLGLEIDRPSKTVMITANRSCTKALGIITSTKIILQNLIIPIDLQVIDSKKETLLLETD</sequence>
<accession>A0ABN7WL14</accession>
<proteinExistence type="predicted"/>
<organism evidence="2 3">
    <name type="scientific">Gigaspora margarita</name>
    <dbReference type="NCBI Taxonomy" id="4874"/>
    <lineage>
        <taxon>Eukaryota</taxon>
        <taxon>Fungi</taxon>
        <taxon>Fungi incertae sedis</taxon>
        <taxon>Mucoromycota</taxon>
        <taxon>Glomeromycotina</taxon>
        <taxon>Glomeromycetes</taxon>
        <taxon>Diversisporales</taxon>
        <taxon>Gigasporaceae</taxon>
        <taxon>Gigaspora</taxon>
    </lineage>
</organism>
<dbReference type="Proteomes" id="UP000789901">
    <property type="component" value="Unassembled WGS sequence"/>
</dbReference>
<feature type="non-terminal residue" evidence="2">
    <location>
        <position position="1"/>
    </location>
</feature>
<dbReference type="EMBL" id="CAJVQB010049697">
    <property type="protein sequence ID" value="CAG8834588.1"/>
    <property type="molecule type" value="Genomic_DNA"/>
</dbReference>
<protein>
    <submittedName>
        <fullName evidence="2">42969_t:CDS:1</fullName>
    </submittedName>
</protein>
<evidence type="ECO:0000313" key="2">
    <source>
        <dbReference type="EMBL" id="CAG8834588.1"/>
    </source>
</evidence>
<name>A0ABN7WL14_GIGMA</name>
<feature type="region of interest" description="Disordered" evidence="1">
    <location>
        <begin position="1"/>
        <end position="27"/>
    </location>
</feature>
<dbReference type="Gene3D" id="2.40.70.10">
    <property type="entry name" value="Acid Proteases"/>
    <property type="match status" value="1"/>
</dbReference>
<evidence type="ECO:0000313" key="3">
    <source>
        <dbReference type="Proteomes" id="UP000789901"/>
    </source>
</evidence>
<gene>
    <name evidence="2" type="ORF">GMARGA_LOCUS32136</name>
</gene>
<dbReference type="InterPro" id="IPR021109">
    <property type="entry name" value="Peptidase_aspartic_dom_sf"/>
</dbReference>
<reference evidence="2 3" key="1">
    <citation type="submission" date="2021-06" db="EMBL/GenBank/DDBJ databases">
        <authorList>
            <person name="Kallberg Y."/>
            <person name="Tangrot J."/>
            <person name="Rosling A."/>
        </authorList>
    </citation>
    <scope>NUCLEOTIDE SEQUENCE [LARGE SCALE GENOMIC DNA]</scope>
    <source>
        <strain evidence="2 3">120-4 pot B 10/14</strain>
    </source>
</reference>
<evidence type="ECO:0000256" key="1">
    <source>
        <dbReference type="SAM" id="MobiDB-lite"/>
    </source>
</evidence>
<comment type="caution">
    <text evidence="2">The sequence shown here is derived from an EMBL/GenBank/DDBJ whole genome shotgun (WGS) entry which is preliminary data.</text>
</comment>
<feature type="compositionally biased region" description="Basic and acidic residues" evidence="1">
    <location>
        <begin position="8"/>
        <end position="27"/>
    </location>
</feature>